<reference evidence="3" key="3">
    <citation type="journal article" date="2010" name="Genome Res.">
        <title>Population genomic sequencing of Coccidioides fungi reveals recent hybridization and transposon control.</title>
        <authorList>
            <person name="Neafsey D.E."/>
            <person name="Barker B.M."/>
            <person name="Sharpton T.J."/>
            <person name="Stajich J.E."/>
            <person name="Park D.J."/>
            <person name="Whiston E."/>
            <person name="Hung C.-Y."/>
            <person name="McMahan C."/>
            <person name="White J."/>
            <person name="Sykes S."/>
            <person name="Heiman D."/>
            <person name="Young S."/>
            <person name="Zeng Q."/>
            <person name="Abouelleil A."/>
            <person name="Aftuck L."/>
            <person name="Bessette D."/>
            <person name="Brown A."/>
            <person name="FitzGerald M."/>
            <person name="Lui A."/>
            <person name="Macdonald J.P."/>
            <person name="Priest M."/>
            <person name="Orbach M.J."/>
            <person name="Galgiani J.N."/>
            <person name="Kirkland T.N."/>
            <person name="Cole G.T."/>
            <person name="Birren B.W."/>
            <person name="Henn M.R."/>
            <person name="Taylor J.W."/>
            <person name="Rounsley S.D."/>
        </authorList>
    </citation>
    <scope>NUCLEOTIDE SEQUENCE [LARGE SCALE GENOMIC DNA]</scope>
    <source>
        <strain evidence="3">RMSCC 3488</strain>
    </source>
</reference>
<feature type="domain" description="F-box" evidence="1">
    <location>
        <begin position="18"/>
        <end position="66"/>
    </location>
</feature>
<dbReference type="InterPro" id="IPR001810">
    <property type="entry name" value="F-box_dom"/>
</dbReference>
<evidence type="ECO:0000313" key="3">
    <source>
        <dbReference type="Proteomes" id="UP000054567"/>
    </source>
</evidence>
<gene>
    <name evidence="2" type="ORF">CPAG_01666</name>
</gene>
<dbReference type="SUPFAM" id="SSF81383">
    <property type="entry name" value="F-box domain"/>
    <property type="match status" value="1"/>
</dbReference>
<evidence type="ECO:0000259" key="1">
    <source>
        <dbReference type="PROSITE" id="PS50181"/>
    </source>
</evidence>
<reference evidence="3" key="2">
    <citation type="journal article" date="2009" name="Genome Res.">
        <title>Comparative genomic analyses of the human fungal pathogens Coccidioides and their relatives.</title>
        <authorList>
            <person name="Sharpton T.J."/>
            <person name="Stajich J.E."/>
            <person name="Rounsley S.D."/>
            <person name="Gardner M.J."/>
            <person name="Wortman J.R."/>
            <person name="Jordar V.S."/>
            <person name="Maiti R."/>
            <person name="Kodira C.D."/>
            <person name="Neafsey D.E."/>
            <person name="Zeng Q."/>
            <person name="Hung C.-Y."/>
            <person name="McMahan C."/>
            <person name="Muszewska A."/>
            <person name="Grynberg M."/>
            <person name="Mandel M.A."/>
            <person name="Kellner E.M."/>
            <person name="Barker B.M."/>
            <person name="Galgiani J.N."/>
            <person name="Orbach M.J."/>
            <person name="Kirkland T.N."/>
            <person name="Cole G.T."/>
            <person name="Henn M.R."/>
            <person name="Birren B.W."/>
            <person name="Taylor J.W."/>
        </authorList>
    </citation>
    <scope>NUCLEOTIDE SEQUENCE [LARGE SCALE GENOMIC DNA]</scope>
    <source>
        <strain evidence="3">RMSCC 3488</strain>
    </source>
</reference>
<protein>
    <recommendedName>
        <fullName evidence="1">F-box domain-containing protein</fullName>
    </recommendedName>
</protein>
<dbReference type="InterPro" id="IPR036047">
    <property type="entry name" value="F-box-like_dom_sf"/>
</dbReference>
<dbReference type="OrthoDB" id="4192968at2759"/>
<dbReference type="PROSITE" id="PS50181">
    <property type="entry name" value="FBOX"/>
    <property type="match status" value="1"/>
</dbReference>
<evidence type="ECO:0000313" key="2">
    <source>
        <dbReference type="EMBL" id="KMM65315.1"/>
    </source>
</evidence>
<dbReference type="VEuPathDB" id="FungiDB:CPAG_01666"/>
<dbReference type="AlphaFoldDB" id="A0A0J6F7P1"/>
<reference evidence="2 3" key="1">
    <citation type="submission" date="2007-06" db="EMBL/GenBank/DDBJ databases">
        <title>The Genome Sequence of Coccidioides posadasii RMSCC_3488.</title>
        <authorList>
            <consortium name="Coccidioides Genome Resources Consortium"/>
            <consortium name="The Broad Institute Genome Sequencing Platform"/>
            <person name="Henn M.R."/>
            <person name="Sykes S."/>
            <person name="Young S."/>
            <person name="Jaffe D."/>
            <person name="Berlin A."/>
            <person name="Alvarez P."/>
            <person name="Butler J."/>
            <person name="Gnerre S."/>
            <person name="Grabherr M."/>
            <person name="Mauceli E."/>
            <person name="Brockman W."/>
            <person name="Kodira C."/>
            <person name="Alvarado L."/>
            <person name="Zeng Q."/>
            <person name="Crawford M."/>
            <person name="Antoine C."/>
            <person name="Devon K."/>
            <person name="Galgiani J."/>
            <person name="Orsborn K."/>
            <person name="Lewis M.L."/>
            <person name="Nusbaum C."/>
            <person name="Galagan J."/>
            <person name="Birren B."/>
        </authorList>
    </citation>
    <scope>NUCLEOTIDE SEQUENCE [LARGE SCALE GENOMIC DNA]</scope>
    <source>
        <strain evidence="2 3">RMSCC 3488</strain>
    </source>
</reference>
<dbReference type="EMBL" id="DS268109">
    <property type="protein sequence ID" value="KMM65315.1"/>
    <property type="molecule type" value="Genomic_DNA"/>
</dbReference>
<sequence length="368" mass="42641">MAAPQETLIMALAPRRPIQNILELPLEIFFIIAFFLNNRDLANLRLVSKDFAWVETVLFRNIFIRMSPDLVQRAQDFVNTRSSNLTIRSIAFGTIFAVPGVRGVRTWRILRDAIPAFAARRDIVNLQTVRMCPSSTELIPFLNTLRRCGITTIRNLDVQRYTGARGKYPRDGAQLAEVLAEIENLRLSVEDTYGDFFFVPWLLAECSNVTVFDMSYWAYPGRAPRCPENPFALGLAGAWFPRLRSLTLSNIRLDLHSFTWPIFGGPACLETIRLCNVLLQPTDPRRFHTQNWPNWPYWPTIWIDDGWDAVIRQLISRFENTLTRVEIRYPWEASFRDGDFRWGSASYLRCDNPVVKITGWEVGIFYYM</sequence>
<organism evidence="2 3">
    <name type="scientific">Coccidioides posadasii RMSCC 3488</name>
    <dbReference type="NCBI Taxonomy" id="454284"/>
    <lineage>
        <taxon>Eukaryota</taxon>
        <taxon>Fungi</taxon>
        <taxon>Dikarya</taxon>
        <taxon>Ascomycota</taxon>
        <taxon>Pezizomycotina</taxon>
        <taxon>Eurotiomycetes</taxon>
        <taxon>Eurotiomycetidae</taxon>
        <taxon>Onygenales</taxon>
        <taxon>Onygenaceae</taxon>
        <taxon>Coccidioides</taxon>
    </lineage>
</organism>
<dbReference type="CDD" id="cd09917">
    <property type="entry name" value="F-box_SF"/>
    <property type="match status" value="1"/>
</dbReference>
<accession>A0A0J6F7P1</accession>
<name>A0A0J6F7P1_COCPO</name>
<proteinExistence type="predicted"/>
<dbReference type="Proteomes" id="UP000054567">
    <property type="component" value="Unassembled WGS sequence"/>
</dbReference>